<proteinExistence type="predicted"/>
<dbReference type="InterPro" id="IPR009363">
    <property type="entry name" value="Phage_Mu_Gp16"/>
</dbReference>
<dbReference type="Pfam" id="PF06252">
    <property type="entry name" value="GemA"/>
    <property type="match status" value="1"/>
</dbReference>
<name>A0A5A7MJG2_COMTE</name>
<protein>
    <recommendedName>
        <fullName evidence="3">Regulatory protein GemA</fullName>
    </recommendedName>
</protein>
<reference evidence="1 2" key="1">
    <citation type="journal article" date="2019" name="Microbiol. Resour. Announc.">
        <title>Draft Genome Sequence of Comamonas testosteroni TA441, a Bacterium That Has a Cryptic Phenol Degradation Gene Cluster.</title>
        <authorList>
            <person name="Arai H."/>
            <person name="Ishii M."/>
        </authorList>
    </citation>
    <scope>NUCLEOTIDE SEQUENCE [LARGE SCALE GENOMIC DNA]</scope>
    <source>
        <strain evidence="1 2">TA441</strain>
    </source>
</reference>
<accession>A0A5A7MJG2</accession>
<gene>
    <name evidence="1" type="ORF">CTTA_4036</name>
</gene>
<dbReference type="AlphaFoldDB" id="A0A5A7MJG2"/>
<sequence length="203" mass="23145">MTTKTQKDYRARLIKLIQVARRDLGLDEPNYRGILFAQGGNDSLAAMPIDGMQKVLDYLKAQGFKVRKTRTDRKQATGIDATKVRALWLFLHELGAVRDPSEAALTAYVKRIVKVDDVQWMRSGRRVETVIESQKKWAMRYLPAAVATLKEEVRERYHKGLLSEEQTGCAARGFERSTQGEGFDVQWEAWENLRTAAGRPFPT</sequence>
<evidence type="ECO:0000313" key="1">
    <source>
        <dbReference type="EMBL" id="GEQ77031.1"/>
    </source>
</evidence>
<evidence type="ECO:0000313" key="2">
    <source>
        <dbReference type="Proteomes" id="UP000323105"/>
    </source>
</evidence>
<dbReference type="RefSeq" id="WP_149356578.1">
    <property type="nucleotide sequence ID" value="NZ_BKBW01000009.1"/>
</dbReference>
<dbReference type="Proteomes" id="UP000323105">
    <property type="component" value="Unassembled WGS sequence"/>
</dbReference>
<dbReference type="EMBL" id="BKBW01000009">
    <property type="protein sequence ID" value="GEQ77031.1"/>
    <property type="molecule type" value="Genomic_DNA"/>
</dbReference>
<evidence type="ECO:0008006" key="3">
    <source>
        <dbReference type="Google" id="ProtNLM"/>
    </source>
</evidence>
<comment type="caution">
    <text evidence="1">The sequence shown here is derived from an EMBL/GenBank/DDBJ whole genome shotgun (WGS) entry which is preliminary data.</text>
</comment>
<organism evidence="1 2">
    <name type="scientific">Comamonas testosteroni</name>
    <name type="common">Pseudomonas testosteroni</name>
    <dbReference type="NCBI Taxonomy" id="285"/>
    <lineage>
        <taxon>Bacteria</taxon>
        <taxon>Pseudomonadati</taxon>
        <taxon>Pseudomonadota</taxon>
        <taxon>Betaproteobacteria</taxon>
        <taxon>Burkholderiales</taxon>
        <taxon>Comamonadaceae</taxon>
        <taxon>Comamonas</taxon>
    </lineage>
</organism>